<dbReference type="STRING" id="504472.Slin_2341"/>
<protein>
    <recommendedName>
        <fullName evidence="1">Antitoxin Xre/MbcA/ParS-like toxin-binding domain-containing protein</fullName>
    </recommendedName>
</protein>
<evidence type="ECO:0000313" key="2">
    <source>
        <dbReference type="EMBL" id="ADB38362.1"/>
    </source>
</evidence>
<sequence length="143" mass="16625">MIRATASDSLILRDVPGHINDSEILSFLYTKDVNWQHVNAIKTLTDFNDDIISDWLNVTVKTFREYKKPQTTFKENVKEQVLLLLSLIKHGITVFGSVDEFEQWLNQKNFYFDNKSPNSFLNTITGIRFVDDRLTAMEYGDNV</sequence>
<dbReference type="RefSeq" id="WP_012926897.1">
    <property type="nucleotide sequence ID" value="NC_013730.1"/>
</dbReference>
<dbReference type="HOGENOM" id="CLU_109353_4_3_10"/>
<proteinExistence type="predicted"/>
<dbReference type="Proteomes" id="UP000002028">
    <property type="component" value="Chromosome"/>
</dbReference>
<dbReference type="Pfam" id="PF09722">
    <property type="entry name" value="Xre_MbcA_ParS_C"/>
    <property type="match status" value="1"/>
</dbReference>
<organism evidence="2 3">
    <name type="scientific">Spirosoma linguale (strain ATCC 33905 / DSM 74 / LMG 10896 / Claus 1)</name>
    <dbReference type="NCBI Taxonomy" id="504472"/>
    <lineage>
        <taxon>Bacteria</taxon>
        <taxon>Pseudomonadati</taxon>
        <taxon>Bacteroidota</taxon>
        <taxon>Cytophagia</taxon>
        <taxon>Cytophagales</taxon>
        <taxon>Cytophagaceae</taxon>
        <taxon>Spirosoma</taxon>
    </lineage>
</organism>
<feature type="domain" description="Antitoxin Xre/MbcA/ParS-like toxin-binding" evidence="1">
    <location>
        <begin position="92"/>
        <end position="140"/>
    </location>
</feature>
<dbReference type="EMBL" id="CP001769">
    <property type="protein sequence ID" value="ADB38362.1"/>
    <property type="molecule type" value="Genomic_DNA"/>
</dbReference>
<gene>
    <name evidence="2" type="ordered locus">Slin_2341</name>
</gene>
<dbReference type="InterPro" id="IPR024467">
    <property type="entry name" value="Xre/MbcA/ParS-like_toxin-bd"/>
</dbReference>
<dbReference type="AlphaFoldDB" id="D2QFI8"/>
<evidence type="ECO:0000313" key="3">
    <source>
        <dbReference type="Proteomes" id="UP000002028"/>
    </source>
</evidence>
<reference evidence="2 3" key="1">
    <citation type="journal article" date="2010" name="Stand. Genomic Sci.">
        <title>Complete genome sequence of Spirosoma linguale type strain (1).</title>
        <authorList>
            <person name="Lail K."/>
            <person name="Sikorski J."/>
            <person name="Saunders E."/>
            <person name="Lapidus A."/>
            <person name="Glavina Del Rio T."/>
            <person name="Copeland A."/>
            <person name="Tice H."/>
            <person name="Cheng J.-F."/>
            <person name="Lucas S."/>
            <person name="Nolan M."/>
            <person name="Bruce D."/>
            <person name="Goodwin L."/>
            <person name="Pitluck S."/>
            <person name="Ivanova N."/>
            <person name="Mavromatis K."/>
            <person name="Ovchinnikova G."/>
            <person name="Pati A."/>
            <person name="Chen A."/>
            <person name="Palaniappan K."/>
            <person name="Land M."/>
            <person name="Hauser L."/>
            <person name="Chang Y.-J."/>
            <person name="Jeffries C.D."/>
            <person name="Chain P."/>
            <person name="Brettin T."/>
            <person name="Detter J.C."/>
            <person name="Schuetze A."/>
            <person name="Rohde M."/>
            <person name="Tindall B.J."/>
            <person name="Goeker M."/>
            <person name="Bristow J."/>
            <person name="Eisen J.A."/>
            <person name="Markowitz V."/>
            <person name="Hugenholtz P."/>
            <person name="Kyrpides N.C."/>
            <person name="Klenk H.-P."/>
            <person name="Chen F."/>
        </authorList>
    </citation>
    <scope>NUCLEOTIDE SEQUENCE [LARGE SCALE GENOMIC DNA]</scope>
    <source>
        <strain evidence="3">ATCC 33905 / DSM 74 / LMG 10896 / Claus 1</strain>
    </source>
</reference>
<keyword evidence="3" id="KW-1185">Reference proteome</keyword>
<dbReference type="KEGG" id="sli:Slin_2341"/>
<accession>D2QFI8</accession>
<dbReference type="eggNOG" id="COG5642">
    <property type="taxonomic scope" value="Bacteria"/>
</dbReference>
<name>D2QFI8_SPILD</name>
<evidence type="ECO:0000259" key="1">
    <source>
        <dbReference type="Pfam" id="PF09722"/>
    </source>
</evidence>